<feature type="transmembrane region" description="Helical" evidence="6">
    <location>
        <begin position="78"/>
        <end position="101"/>
    </location>
</feature>
<feature type="domain" description="DUF3817" evidence="7">
    <location>
        <begin position="18"/>
        <end position="131"/>
    </location>
</feature>
<dbReference type="RefSeq" id="WP_105805086.1">
    <property type="nucleotide sequence ID" value="NZ_MWZD01000016.1"/>
</dbReference>
<sequence>MQLQPKPSDYPRIRKALGLYKVTSVITGVMLLLLCAVMVMKYGFGVQLFLFTPDAAAEFVPIPPEGLEAEFKPEGFDLFRAFLIAHGWFYVVYLVSDFLLWSPMRWPFWRFLVIALGGVIPFLSFFLEARNVREVNAFLAAKEAEAATAGAAGA</sequence>
<keyword evidence="3 6" id="KW-0812">Transmembrane</keyword>
<evidence type="ECO:0000256" key="3">
    <source>
        <dbReference type="ARBA" id="ARBA00022692"/>
    </source>
</evidence>
<dbReference type="Proteomes" id="UP000238650">
    <property type="component" value="Unassembled WGS sequence"/>
</dbReference>
<evidence type="ECO:0000256" key="4">
    <source>
        <dbReference type="ARBA" id="ARBA00022989"/>
    </source>
</evidence>
<evidence type="ECO:0000313" key="9">
    <source>
        <dbReference type="Proteomes" id="UP000238650"/>
    </source>
</evidence>
<evidence type="ECO:0000256" key="6">
    <source>
        <dbReference type="SAM" id="Phobius"/>
    </source>
</evidence>
<evidence type="ECO:0000256" key="1">
    <source>
        <dbReference type="ARBA" id="ARBA00004651"/>
    </source>
</evidence>
<evidence type="ECO:0000256" key="2">
    <source>
        <dbReference type="ARBA" id="ARBA00022475"/>
    </source>
</evidence>
<name>A0A2S9QPN0_9MICO</name>
<keyword evidence="4 6" id="KW-1133">Transmembrane helix</keyword>
<organism evidence="8 9">
    <name type="scientific">Leucobacter massiliensis</name>
    <dbReference type="NCBI Taxonomy" id="1686285"/>
    <lineage>
        <taxon>Bacteria</taxon>
        <taxon>Bacillati</taxon>
        <taxon>Actinomycetota</taxon>
        <taxon>Actinomycetes</taxon>
        <taxon>Micrococcales</taxon>
        <taxon>Microbacteriaceae</taxon>
        <taxon>Leucobacter</taxon>
    </lineage>
</organism>
<reference evidence="8 9" key="1">
    <citation type="journal article" date="2017" name="New Microbes New Infect">
        <title>Genome sequence of 'Leucobacter massiliensis' sp. nov. isolated from human pharynx after travel to the 2014 Hajj.</title>
        <authorList>
            <person name="Leangapichart T."/>
            <person name="Gautret P."/>
            <person name="Nguyen T.T."/>
            <person name="Armstrong N."/>
            <person name="Rolain J.M."/>
        </authorList>
    </citation>
    <scope>NUCLEOTIDE SEQUENCE [LARGE SCALE GENOMIC DNA]</scope>
    <source>
        <strain evidence="8 9">122RC15</strain>
    </source>
</reference>
<accession>A0A2S9QPN0</accession>
<dbReference type="EMBL" id="MWZD01000016">
    <property type="protein sequence ID" value="PRI11549.1"/>
    <property type="molecule type" value="Genomic_DNA"/>
</dbReference>
<keyword evidence="9" id="KW-1185">Reference proteome</keyword>
<dbReference type="PANTHER" id="PTHR40077:SF2">
    <property type="entry name" value="MEMBRANE PROTEIN"/>
    <property type="match status" value="1"/>
</dbReference>
<comment type="subcellular location">
    <subcellularLocation>
        <location evidence="1">Cell membrane</location>
        <topology evidence="1">Multi-pass membrane protein</topology>
    </subcellularLocation>
</comment>
<protein>
    <recommendedName>
        <fullName evidence="7">DUF3817 domain-containing protein</fullName>
    </recommendedName>
</protein>
<dbReference type="AlphaFoldDB" id="A0A2S9QPN0"/>
<proteinExistence type="predicted"/>
<dbReference type="PANTHER" id="PTHR40077">
    <property type="entry name" value="MEMBRANE PROTEIN-RELATED"/>
    <property type="match status" value="1"/>
</dbReference>
<dbReference type="GO" id="GO:0005886">
    <property type="term" value="C:plasma membrane"/>
    <property type="evidence" value="ECO:0007669"/>
    <property type="project" value="UniProtKB-SubCell"/>
</dbReference>
<dbReference type="NCBIfam" id="TIGR03954">
    <property type="entry name" value="integ_memb_HG"/>
    <property type="match status" value="1"/>
</dbReference>
<keyword evidence="5 6" id="KW-0472">Membrane</keyword>
<dbReference type="InterPro" id="IPR023845">
    <property type="entry name" value="DUF3817_TM"/>
</dbReference>
<comment type="caution">
    <text evidence="8">The sequence shown here is derived from an EMBL/GenBank/DDBJ whole genome shotgun (WGS) entry which is preliminary data.</text>
</comment>
<feature type="transmembrane region" description="Helical" evidence="6">
    <location>
        <begin position="20"/>
        <end position="44"/>
    </location>
</feature>
<evidence type="ECO:0000259" key="7">
    <source>
        <dbReference type="Pfam" id="PF12823"/>
    </source>
</evidence>
<dbReference type="OrthoDB" id="9342687at2"/>
<evidence type="ECO:0000256" key="5">
    <source>
        <dbReference type="ARBA" id="ARBA00023136"/>
    </source>
</evidence>
<dbReference type="Pfam" id="PF12823">
    <property type="entry name" value="DUF3817"/>
    <property type="match status" value="1"/>
</dbReference>
<evidence type="ECO:0000313" key="8">
    <source>
        <dbReference type="EMBL" id="PRI11549.1"/>
    </source>
</evidence>
<keyword evidence="2" id="KW-1003">Cell membrane</keyword>
<feature type="transmembrane region" description="Helical" evidence="6">
    <location>
        <begin position="108"/>
        <end position="127"/>
    </location>
</feature>
<gene>
    <name evidence="8" type="ORF">B4915_06640</name>
</gene>